<dbReference type="Proteomes" id="UP001589576">
    <property type="component" value="Unassembled WGS sequence"/>
</dbReference>
<evidence type="ECO:0000256" key="1">
    <source>
        <dbReference type="SAM" id="Phobius"/>
    </source>
</evidence>
<sequence length="163" mass="17896">MHKYIFFLFFTLLFFNAKGQQLVYKSGGKIYNTENKKLSPDEVREILKVDKNSLGLYNSGRNKKTMGNILLIGGLGFMAADLLNGVMNTTATDSHPYPSVLTFIGAAAIVASIPVKIGYSKKIKQAMDDFNKFHPDKKTAGISNGKLEFVAKGNGLGLRLTLN</sequence>
<gene>
    <name evidence="2" type="ORF">ACFFUU_03550</name>
</gene>
<proteinExistence type="predicted"/>
<evidence type="ECO:0008006" key="4">
    <source>
        <dbReference type="Google" id="ProtNLM"/>
    </source>
</evidence>
<organism evidence="2 3">
    <name type="scientific">Flavobacterium paronense</name>
    <dbReference type="NCBI Taxonomy" id="1392775"/>
    <lineage>
        <taxon>Bacteria</taxon>
        <taxon>Pseudomonadati</taxon>
        <taxon>Bacteroidota</taxon>
        <taxon>Flavobacteriia</taxon>
        <taxon>Flavobacteriales</taxon>
        <taxon>Flavobacteriaceae</taxon>
        <taxon>Flavobacterium</taxon>
    </lineage>
</organism>
<reference evidence="2 3" key="1">
    <citation type="submission" date="2024-09" db="EMBL/GenBank/DDBJ databases">
        <authorList>
            <person name="Sun Q."/>
            <person name="Mori K."/>
        </authorList>
    </citation>
    <scope>NUCLEOTIDE SEQUENCE [LARGE SCALE GENOMIC DNA]</scope>
    <source>
        <strain evidence="2 3">CECT 8460</strain>
    </source>
</reference>
<protein>
    <recommendedName>
        <fullName evidence="4">DUF4199 domain-containing protein</fullName>
    </recommendedName>
</protein>
<keyword evidence="1" id="KW-0472">Membrane</keyword>
<evidence type="ECO:0000313" key="3">
    <source>
        <dbReference type="Proteomes" id="UP001589576"/>
    </source>
</evidence>
<dbReference type="RefSeq" id="WP_290285922.1">
    <property type="nucleotide sequence ID" value="NZ_JAUFQN010000019.1"/>
</dbReference>
<keyword evidence="3" id="KW-1185">Reference proteome</keyword>
<keyword evidence="1" id="KW-1133">Transmembrane helix</keyword>
<accession>A0ABV5GCZ8</accession>
<keyword evidence="1" id="KW-0812">Transmembrane</keyword>
<name>A0ABV5GCZ8_9FLAO</name>
<comment type="caution">
    <text evidence="2">The sequence shown here is derived from an EMBL/GenBank/DDBJ whole genome shotgun (WGS) entry which is preliminary data.</text>
</comment>
<dbReference type="EMBL" id="JBHMFB010000010">
    <property type="protein sequence ID" value="MFB9088667.1"/>
    <property type="molecule type" value="Genomic_DNA"/>
</dbReference>
<evidence type="ECO:0000313" key="2">
    <source>
        <dbReference type="EMBL" id="MFB9088667.1"/>
    </source>
</evidence>
<feature type="transmembrane region" description="Helical" evidence="1">
    <location>
        <begin position="97"/>
        <end position="117"/>
    </location>
</feature>